<dbReference type="Proteomes" id="UP000030641">
    <property type="component" value="Unassembled WGS sequence"/>
</dbReference>
<feature type="region of interest" description="Disordered" evidence="1">
    <location>
        <begin position="1"/>
        <end position="21"/>
    </location>
</feature>
<evidence type="ECO:0000313" key="3">
    <source>
        <dbReference type="Proteomes" id="UP000030641"/>
    </source>
</evidence>
<organism evidence="2 3">
    <name type="scientific">Aureobasidium subglaciale (strain EXF-2481)</name>
    <name type="common">Aureobasidium pullulans var. subglaciale</name>
    <dbReference type="NCBI Taxonomy" id="1043005"/>
    <lineage>
        <taxon>Eukaryota</taxon>
        <taxon>Fungi</taxon>
        <taxon>Dikarya</taxon>
        <taxon>Ascomycota</taxon>
        <taxon>Pezizomycotina</taxon>
        <taxon>Dothideomycetes</taxon>
        <taxon>Dothideomycetidae</taxon>
        <taxon>Dothideales</taxon>
        <taxon>Saccotheciaceae</taxon>
        <taxon>Aureobasidium</taxon>
    </lineage>
</organism>
<dbReference type="EMBL" id="KL584760">
    <property type="protein sequence ID" value="KEQ95198.1"/>
    <property type="molecule type" value="Genomic_DNA"/>
</dbReference>
<name>A0A074YBN9_AURSE</name>
<proteinExistence type="predicted"/>
<evidence type="ECO:0000313" key="2">
    <source>
        <dbReference type="EMBL" id="KEQ95198.1"/>
    </source>
</evidence>
<feature type="compositionally biased region" description="Basic and acidic residues" evidence="1">
    <location>
        <begin position="232"/>
        <end position="249"/>
    </location>
</feature>
<feature type="compositionally biased region" description="Low complexity" evidence="1">
    <location>
        <begin position="1"/>
        <end position="10"/>
    </location>
</feature>
<dbReference type="GeneID" id="25368959"/>
<reference evidence="2 3" key="1">
    <citation type="journal article" date="2014" name="BMC Genomics">
        <title>Genome sequencing of four Aureobasidium pullulans varieties: biotechnological potential, stress tolerance, and description of new species.</title>
        <authorList>
            <person name="Gostin Ar C."/>
            <person name="Ohm R.A."/>
            <person name="Kogej T."/>
            <person name="Sonjak S."/>
            <person name="Turk M."/>
            <person name="Zajc J."/>
            <person name="Zalar P."/>
            <person name="Grube M."/>
            <person name="Sun H."/>
            <person name="Han J."/>
            <person name="Sharma A."/>
            <person name="Chiniquy J."/>
            <person name="Ngan C.Y."/>
            <person name="Lipzen A."/>
            <person name="Barry K."/>
            <person name="Grigoriev I.V."/>
            <person name="Gunde-Cimerman N."/>
        </authorList>
    </citation>
    <scope>NUCLEOTIDE SEQUENCE [LARGE SCALE GENOMIC DNA]</scope>
    <source>
        <strain evidence="2 3">EXF-2481</strain>
    </source>
</reference>
<keyword evidence="3" id="KW-1185">Reference proteome</keyword>
<dbReference type="RefSeq" id="XP_013343428.1">
    <property type="nucleotide sequence ID" value="XM_013487974.1"/>
</dbReference>
<feature type="compositionally biased region" description="Basic and acidic residues" evidence="1">
    <location>
        <begin position="129"/>
        <end position="155"/>
    </location>
</feature>
<sequence>MAPAAPAVQPSSPPSPRVRFSDSSSIVTSVSRPLSSEEAWLLYDFETHCRDCRQCISPYKRWQAGAPLCHKGTHMSKRVAEAIYMQKGKIFERYTRHKKPSQVEVPHTYTYLREQLLVMEEASAIRHARQQEEQRPSVKIHNDSHRRNDEPRRSSSTEVVIEAGRSTNDQRRRDKYRQDEPRESRYHDQDREHRHGYKVHRSEYHHEERNDRDRRRTTDVEAEVNVGNRRYRTQERRPTWADGDVRARQ</sequence>
<dbReference type="InParanoid" id="A0A074YBN9"/>
<dbReference type="AlphaFoldDB" id="A0A074YBN9"/>
<feature type="region of interest" description="Disordered" evidence="1">
    <location>
        <begin position="127"/>
        <end position="249"/>
    </location>
</feature>
<evidence type="ECO:0000256" key="1">
    <source>
        <dbReference type="SAM" id="MobiDB-lite"/>
    </source>
</evidence>
<dbReference type="OrthoDB" id="5387413at2759"/>
<gene>
    <name evidence="2" type="ORF">AUEXF2481DRAFT_5436</name>
</gene>
<feature type="compositionally biased region" description="Basic and acidic residues" evidence="1">
    <location>
        <begin position="168"/>
        <end position="193"/>
    </location>
</feature>
<feature type="compositionally biased region" description="Basic and acidic residues" evidence="1">
    <location>
        <begin position="200"/>
        <end position="219"/>
    </location>
</feature>
<protein>
    <submittedName>
        <fullName evidence="2">Uncharacterized protein</fullName>
    </submittedName>
</protein>
<dbReference type="HOGENOM" id="CLU_1115566_0_0_1"/>
<accession>A0A074YBN9</accession>
<dbReference type="OMA" id="RFCSHAV"/>